<evidence type="ECO:0000313" key="1">
    <source>
        <dbReference type="EMBL" id="EJW03848.1"/>
    </source>
</evidence>
<keyword evidence="2" id="KW-1185">Reference proteome</keyword>
<dbReference type="VEuPathDB" id="MicrosporidiaDB:EDEG_01847"/>
<dbReference type="EMBL" id="AFBI03000029">
    <property type="protein sequence ID" value="EJW03848.1"/>
    <property type="molecule type" value="Genomic_DNA"/>
</dbReference>
<comment type="caution">
    <text evidence="1">The sequence shown here is derived from an EMBL/GenBank/DDBJ whole genome shotgun (WGS) entry which is preliminary data.</text>
</comment>
<dbReference type="InParanoid" id="J8ZVZ6"/>
<dbReference type="HOGENOM" id="CLU_147496_0_0_1"/>
<dbReference type="OMA" id="TQDLHEM"/>
<dbReference type="OrthoDB" id="2192753at2759"/>
<name>J8ZVZ6_EDHAE</name>
<evidence type="ECO:0000313" key="2">
    <source>
        <dbReference type="Proteomes" id="UP000003163"/>
    </source>
</evidence>
<reference evidence="2" key="2">
    <citation type="submission" date="2015-07" db="EMBL/GenBank/DDBJ databases">
        <title>Contrasting host-pathogen interactions and genome evolution in two generalist and specialist microsporidian pathogens of mosquitoes.</title>
        <authorList>
            <consortium name="The Broad Institute Genomics Platform"/>
            <consortium name="The Broad Institute Genome Sequencing Center for Infectious Disease"/>
            <person name="Cuomo C.A."/>
            <person name="Sanscrainte N.D."/>
            <person name="Goldberg J.M."/>
            <person name="Heiman D."/>
            <person name="Young S."/>
            <person name="Zeng Q."/>
            <person name="Becnel J.J."/>
            <person name="Birren B.W."/>
        </authorList>
    </citation>
    <scope>NUCLEOTIDE SEQUENCE [LARGE SCALE GENOMIC DNA]</scope>
    <source>
        <strain evidence="2">USNM 41457</strain>
    </source>
</reference>
<dbReference type="Proteomes" id="UP000003163">
    <property type="component" value="Unassembled WGS sequence"/>
</dbReference>
<accession>J8ZVZ6</accession>
<gene>
    <name evidence="1" type="ORF">EDEG_01847</name>
</gene>
<sequence length="148" mass="16864">MHNKINKLQENNNKKNSERYKYAIPYCCPILSPRLCLASYLCPCYISSKIFNKLFESKQLISNDSERIGKGRGNSWFGFLCIPFAAYGIRRFVIEKIDANESAEVSALKSCCYCNSLTQDVNEMDVRKIGAYKFDNEPDLDSDSSSIV</sequence>
<organism evidence="1 2">
    <name type="scientific">Edhazardia aedis (strain USNM 41457)</name>
    <name type="common">Microsporidian parasite</name>
    <dbReference type="NCBI Taxonomy" id="1003232"/>
    <lineage>
        <taxon>Eukaryota</taxon>
        <taxon>Fungi</taxon>
        <taxon>Fungi incertae sedis</taxon>
        <taxon>Microsporidia</taxon>
        <taxon>Edhazardia</taxon>
    </lineage>
</organism>
<reference evidence="1 2" key="1">
    <citation type="submission" date="2011-08" db="EMBL/GenBank/DDBJ databases">
        <authorList>
            <person name="Liu Z.J."/>
            <person name="Shi F.L."/>
            <person name="Lu J.Q."/>
            <person name="Li M."/>
            <person name="Wang Z.L."/>
        </authorList>
    </citation>
    <scope>NUCLEOTIDE SEQUENCE [LARGE SCALE GENOMIC DNA]</scope>
    <source>
        <strain evidence="1 2">USNM 41457</strain>
    </source>
</reference>
<proteinExistence type="predicted"/>
<dbReference type="AlphaFoldDB" id="J8ZVZ6"/>
<protein>
    <submittedName>
        <fullName evidence="1">Uncharacterized protein</fullName>
    </submittedName>
</protein>